<dbReference type="PANTHER" id="PTHR23526">
    <property type="entry name" value="INTEGRAL MEMBRANE TRANSPORT PROTEIN-RELATED"/>
    <property type="match status" value="1"/>
</dbReference>
<dbReference type="Gene3D" id="1.20.1250.20">
    <property type="entry name" value="MFS general substrate transporter like domains"/>
    <property type="match status" value="2"/>
</dbReference>
<dbReference type="EMBL" id="CP016893">
    <property type="protein sequence ID" value="AST56440.1"/>
    <property type="molecule type" value="Genomic_DNA"/>
</dbReference>
<keyword evidence="2" id="KW-0813">Transport</keyword>
<protein>
    <submittedName>
        <fullName evidence="6">MFS transporter permease</fullName>
    </submittedName>
</protein>
<evidence type="ECO:0000313" key="7">
    <source>
        <dbReference type="Proteomes" id="UP000214975"/>
    </source>
</evidence>
<dbReference type="InterPro" id="IPR036259">
    <property type="entry name" value="MFS_trans_sf"/>
</dbReference>
<dbReference type="GO" id="GO:0022857">
    <property type="term" value="F:transmembrane transporter activity"/>
    <property type="evidence" value="ECO:0007669"/>
    <property type="project" value="InterPro"/>
</dbReference>
<dbReference type="InterPro" id="IPR020846">
    <property type="entry name" value="MFS_dom"/>
</dbReference>
<evidence type="ECO:0000256" key="1">
    <source>
        <dbReference type="ARBA" id="ARBA00004651"/>
    </source>
</evidence>
<evidence type="ECO:0000256" key="3">
    <source>
        <dbReference type="ARBA" id="ARBA00022692"/>
    </source>
</evidence>
<accession>A0A223HVD5</accession>
<dbReference type="InterPro" id="IPR011701">
    <property type="entry name" value="MFS"/>
</dbReference>
<reference evidence="6 7" key="1">
    <citation type="submission" date="2016-08" db="EMBL/GenBank/DDBJ databases">
        <title>A novel genetic cassette of butanologenic Thermoanaerobacterium thermosaccharolyticum that directly convert cellulose to butanol.</title>
        <authorList>
            <person name="Li T."/>
            <person name="He J."/>
        </authorList>
    </citation>
    <scope>NUCLEOTIDE SEQUENCE [LARGE SCALE GENOMIC DNA]</scope>
    <source>
        <strain evidence="6 7">TG57</strain>
    </source>
</reference>
<evidence type="ECO:0000313" key="6">
    <source>
        <dbReference type="EMBL" id="AST56440.1"/>
    </source>
</evidence>
<dbReference type="Pfam" id="PF07690">
    <property type="entry name" value="MFS_1"/>
    <property type="match status" value="1"/>
</dbReference>
<keyword evidence="3" id="KW-0812">Transmembrane</keyword>
<comment type="subcellular location">
    <subcellularLocation>
        <location evidence="1">Cell membrane</location>
        <topology evidence="1">Multi-pass membrane protein</topology>
    </subcellularLocation>
</comment>
<evidence type="ECO:0000256" key="4">
    <source>
        <dbReference type="ARBA" id="ARBA00022989"/>
    </source>
</evidence>
<evidence type="ECO:0000256" key="5">
    <source>
        <dbReference type="ARBA" id="ARBA00023136"/>
    </source>
</evidence>
<keyword evidence="4" id="KW-1133">Transmembrane helix</keyword>
<dbReference type="GO" id="GO:0005886">
    <property type="term" value="C:plasma membrane"/>
    <property type="evidence" value="ECO:0007669"/>
    <property type="project" value="UniProtKB-SubCell"/>
</dbReference>
<dbReference type="SUPFAM" id="SSF103473">
    <property type="entry name" value="MFS general substrate transporter"/>
    <property type="match status" value="1"/>
</dbReference>
<dbReference type="InterPro" id="IPR052528">
    <property type="entry name" value="Sugar_transport-like"/>
</dbReference>
<organism evidence="6 7">
    <name type="scientific">Thermoanaerobacterium thermosaccharolyticum</name>
    <name type="common">Clostridium thermosaccharolyticum</name>
    <dbReference type="NCBI Taxonomy" id="1517"/>
    <lineage>
        <taxon>Bacteria</taxon>
        <taxon>Bacillati</taxon>
        <taxon>Bacillota</taxon>
        <taxon>Clostridia</taxon>
        <taxon>Thermoanaerobacterales</taxon>
        <taxon>Thermoanaerobacteraceae</taxon>
        <taxon>Thermoanaerobacterium</taxon>
    </lineage>
</organism>
<proteinExistence type="predicted"/>
<gene>
    <name evidence="6" type="ORF">Thert_00203</name>
</gene>
<name>A0A223HVD5_THETR</name>
<dbReference type="PANTHER" id="PTHR23526:SF2">
    <property type="entry name" value="MAJOR FACILITATOR SUPERFAMILY (MFS) PROFILE DOMAIN-CONTAINING PROTEIN"/>
    <property type="match status" value="1"/>
</dbReference>
<sequence>MTAKNREVYKYLNYNIKMNLLNGITFSIGYNMIMPFVGIFAIKLGANNYEVSLINSLPALMALIGILPATIFINKSKNVFKFAYILEYITRAFYLLVALVPFMSKFRPEAVVLFVGLLNLPAIVTGMCWQSFMSDLIPEEFRGKVFADRNIWTGLLGTASVFITGLLLDRIKFPYGYQIMFFIAFIFGILDSYYYSRFHYVADKKEKSILFIDSLKAIKQSKKFIYFSLASFIFTFTWMMAWPIFTIYKVDSLHANNMWMSISTIVGSVGSIITYKWWARLADRKGNGIALSISTLLIATISALWAKVTSLFVGAVIDFYGGMATAGYTMLSLNWLLELLPDHKEKMNYIAIYTIVTQFAAFLSPIAGTWFYEIIGYENFMYVTAILRVLSSVLLFAVALYKTNKVLLSKGGV</sequence>
<dbReference type="AlphaFoldDB" id="A0A223HVD5"/>
<evidence type="ECO:0000256" key="2">
    <source>
        <dbReference type="ARBA" id="ARBA00022448"/>
    </source>
</evidence>
<dbReference type="RefSeq" id="WP_094396700.1">
    <property type="nucleotide sequence ID" value="NZ_CP016893.1"/>
</dbReference>
<keyword evidence="5" id="KW-0472">Membrane</keyword>
<dbReference type="PROSITE" id="PS50850">
    <property type="entry name" value="MFS"/>
    <property type="match status" value="1"/>
</dbReference>
<dbReference type="Proteomes" id="UP000214975">
    <property type="component" value="Chromosome"/>
</dbReference>